<gene>
    <name evidence="1" type="ORF">BAMA_10375</name>
</gene>
<dbReference type="Proteomes" id="UP000027822">
    <property type="component" value="Unassembled WGS sequence"/>
</dbReference>
<dbReference type="eggNOG" id="ENOG5032NAE">
    <property type="taxonomic scope" value="Bacteria"/>
</dbReference>
<proteinExistence type="predicted"/>
<protein>
    <submittedName>
        <fullName evidence="1">Uncharacterized protein</fullName>
    </submittedName>
</protein>
<keyword evidence="2" id="KW-1185">Reference proteome</keyword>
<name>A0A073JUB9_9BACI</name>
<dbReference type="AlphaFoldDB" id="A0A073JUB9"/>
<reference evidence="1 2" key="1">
    <citation type="submission" date="2014-06" db="EMBL/GenBank/DDBJ databases">
        <title>Draft genome sequence of Bacillus manliponensis JCM 15802 (MCCC 1A00708).</title>
        <authorList>
            <person name="Lai Q."/>
            <person name="Liu Y."/>
            <person name="Shao Z."/>
        </authorList>
    </citation>
    <scope>NUCLEOTIDE SEQUENCE [LARGE SCALE GENOMIC DNA]</scope>
    <source>
        <strain evidence="1 2">JCM 15802</strain>
    </source>
</reference>
<dbReference type="EMBL" id="JOTN01000020">
    <property type="protein sequence ID" value="KEK17885.1"/>
    <property type="molecule type" value="Genomic_DNA"/>
</dbReference>
<sequence>MGSLFTFSFFPTTMNVFADTIETDNIKIQTEDNTMKQESENSIDPVVLQDGPNDGTNDPASVQLEIRKISDNPYILHSLAPGKWNWIGDHSFKSQSKTFYSGGGDLMIYVSQPNIGPGFQWKYRLEEEDPAFNDTVKAFDLTKGAGTYELIFKVGSFVDGDNGKAELVLKKLTNPAYSVDTSWYD</sequence>
<evidence type="ECO:0000313" key="2">
    <source>
        <dbReference type="Proteomes" id="UP000027822"/>
    </source>
</evidence>
<organism evidence="1 2">
    <name type="scientific">Bacillus manliponensis</name>
    <dbReference type="NCBI Taxonomy" id="574376"/>
    <lineage>
        <taxon>Bacteria</taxon>
        <taxon>Bacillati</taxon>
        <taxon>Bacillota</taxon>
        <taxon>Bacilli</taxon>
        <taxon>Bacillales</taxon>
        <taxon>Bacillaceae</taxon>
        <taxon>Bacillus</taxon>
        <taxon>Bacillus cereus group</taxon>
    </lineage>
</organism>
<evidence type="ECO:0000313" key="1">
    <source>
        <dbReference type="EMBL" id="KEK17885.1"/>
    </source>
</evidence>
<comment type="caution">
    <text evidence="1">The sequence shown here is derived from an EMBL/GenBank/DDBJ whole genome shotgun (WGS) entry which is preliminary data.</text>
</comment>
<accession>A0A073JUB9</accession>